<organism evidence="1 2">
    <name type="scientific">Francisella halioticida</name>
    <dbReference type="NCBI Taxonomy" id="549298"/>
    <lineage>
        <taxon>Bacteria</taxon>
        <taxon>Pseudomonadati</taxon>
        <taxon>Pseudomonadota</taxon>
        <taxon>Gammaproteobacteria</taxon>
        <taxon>Thiotrichales</taxon>
        <taxon>Francisellaceae</taxon>
        <taxon>Francisella</taxon>
    </lineage>
</organism>
<dbReference type="Proteomes" id="UP000249910">
    <property type="component" value="Chromosome"/>
</dbReference>
<reference evidence="1 2" key="1">
    <citation type="submission" date="2017-06" db="EMBL/GenBank/DDBJ databases">
        <title>Complete genome of Francisella halioticida.</title>
        <authorList>
            <person name="Sjodin A."/>
        </authorList>
    </citation>
    <scope>NUCLEOTIDE SEQUENCE [LARGE SCALE GENOMIC DNA]</scope>
    <source>
        <strain evidence="1 2">DSM 23729</strain>
    </source>
</reference>
<proteinExistence type="predicted"/>
<sequence>MATIEIKSYYKNLDAAWKYIKNNLDKIDNITQLIIEETITNIYMHSQRISDKEIDITIKIKNNKINIIASNVKDFNLEAHSSNSTSKVASYGIEDYGGIGLHLVNQLTTKNNYYYKDNKQYYEFSI</sequence>
<dbReference type="EMBL" id="CP022132">
    <property type="protein sequence ID" value="ASG68302.1"/>
    <property type="molecule type" value="Genomic_DNA"/>
</dbReference>
<accession>A0ABN5B1D5</accession>
<evidence type="ECO:0000313" key="1">
    <source>
        <dbReference type="EMBL" id="ASG68302.1"/>
    </source>
</evidence>
<keyword evidence="2" id="KW-1185">Reference proteome</keyword>
<protein>
    <submittedName>
        <fullName evidence="1">Uncharacterized protein</fullName>
    </submittedName>
</protein>
<gene>
    <name evidence="1" type="ORF">CDV26_07790</name>
</gene>
<name>A0ABN5B1D5_9GAMM</name>
<evidence type="ECO:0000313" key="2">
    <source>
        <dbReference type="Proteomes" id="UP000249910"/>
    </source>
</evidence>
<dbReference type="RefSeq" id="WP_088772795.1">
    <property type="nucleotide sequence ID" value="NZ_AP023082.1"/>
</dbReference>